<keyword evidence="2" id="KW-1185">Reference proteome</keyword>
<comment type="caution">
    <text evidence="1">The sequence shown here is derived from an EMBL/GenBank/DDBJ whole genome shotgun (WGS) entry which is preliminary data.</text>
</comment>
<accession>A0AAE0X431</accession>
<name>A0AAE0X431_9PEZI</name>
<sequence>MKVPFFTYLRLKAIATILRGLLLVQGFVPLRRDRLLAQKIPARQQLRLHDVEDVLCWVASQSTLFDTARVGVSCFVPDHAMRADPRVSSSKADAADFPPAVASLACEGDIFSPEALALAERLDDRRRRVLGRNLEGVHHGFDKGARRGTREWERREEAYELAIQILKDGLKV</sequence>
<dbReference type="InterPro" id="IPR029058">
    <property type="entry name" value="AB_hydrolase_fold"/>
</dbReference>
<dbReference type="Proteomes" id="UP001270362">
    <property type="component" value="Unassembled WGS sequence"/>
</dbReference>
<reference evidence="1" key="2">
    <citation type="submission" date="2023-06" db="EMBL/GenBank/DDBJ databases">
        <authorList>
            <consortium name="Lawrence Berkeley National Laboratory"/>
            <person name="Haridas S."/>
            <person name="Hensen N."/>
            <person name="Bonometti L."/>
            <person name="Westerberg I."/>
            <person name="Brannstrom I.O."/>
            <person name="Guillou S."/>
            <person name="Cros-Aarteil S."/>
            <person name="Calhoun S."/>
            <person name="Kuo A."/>
            <person name="Mondo S."/>
            <person name="Pangilinan J."/>
            <person name="Riley R."/>
            <person name="Labutti K."/>
            <person name="Andreopoulos B."/>
            <person name="Lipzen A."/>
            <person name="Chen C."/>
            <person name="Yanf M."/>
            <person name="Daum C."/>
            <person name="Ng V."/>
            <person name="Clum A."/>
            <person name="Steindorff A."/>
            <person name="Ohm R."/>
            <person name="Martin F."/>
            <person name="Silar P."/>
            <person name="Natvig D."/>
            <person name="Lalanne C."/>
            <person name="Gautier V."/>
            <person name="Ament-Velasquez S.L."/>
            <person name="Kruys A."/>
            <person name="Hutchinson M.I."/>
            <person name="Powell A.J."/>
            <person name="Barry K."/>
            <person name="Miller A.N."/>
            <person name="Grigoriev I.V."/>
            <person name="Debuchy R."/>
            <person name="Gladieux P."/>
            <person name="Thoren M.H."/>
            <person name="Johannesson H."/>
        </authorList>
    </citation>
    <scope>NUCLEOTIDE SEQUENCE</scope>
    <source>
        <strain evidence="1">CBS 314.62</strain>
    </source>
</reference>
<organism evidence="1 2">
    <name type="scientific">Podospora appendiculata</name>
    <dbReference type="NCBI Taxonomy" id="314037"/>
    <lineage>
        <taxon>Eukaryota</taxon>
        <taxon>Fungi</taxon>
        <taxon>Dikarya</taxon>
        <taxon>Ascomycota</taxon>
        <taxon>Pezizomycotina</taxon>
        <taxon>Sordariomycetes</taxon>
        <taxon>Sordariomycetidae</taxon>
        <taxon>Sordariales</taxon>
        <taxon>Podosporaceae</taxon>
        <taxon>Podospora</taxon>
    </lineage>
</organism>
<reference evidence="1" key="1">
    <citation type="journal article" date="2023" name="Mol. Phylogenet. Evol.">
        <title>Genome-scale phylogeny and comparative genomics of the fungal order Sordariales.</title>
        <authorList>
            <person name="Hensen N."/>
            <person name="Bonometti L."/>
            <person name="Westerberg I."/>
            <person name="Brannstrom I.O."/>
            <person name="Guillou S."/>
            <person name="Cros-Aarteil S."/>
            <person name="Calhoun S."/>
            <person name="Haridas S."/>
            <person name="Kuo A."/>
            <person name="Mondo S."/>
            <person name="Pangilinan J."/>
            <person name="Riley R."/>
            <person name="LaButti K."/>
            <person name="Andreopoulos B."/>
            <person name="Lipzen A."/>
            <person name="Chen C."/>
            <person name="Yan M."/>
            <person name="Daum C."/>
            <person name="Ng V."/>
            <person name="Clum A."/>
            <person name="Steindorff A."/>
            <person name="Ohm R.A."/>
            <person name="Martin F."/>
            <person name="Silar P."/>
            <person name="Natvig D.O."/>
            <person name="Lalanne C."/>
            <person name="Gautier V."/>
            <person name="Ament-Velasquez S.L."/>
            <person name="Kruys A."/>
            <person name="Hutchinson M.I."/>
            <person name="Powell A.J."/>
            <person name="Barry K."/>
            <person name="Miller A.N."/>
            <person name="Grigoriev I.V."/>
            <person name="Debuchy R."/>
            <person name="Gladieux P."/>
            <person name="Hiltunen Thoren M."/>
            <person name="Johannesson H."/>
        </authorList>
    </citation>
    <scope>NUCLEOTIDE SEQUENCE</scope>
    <source>
        <strain evidence="1">CBS 314.62</strain>
    </source>
</reference>
<evidence type="ECO:0008006" key="3">
    <source>
        <dbReference type="Google" id="ProtNLM"/>
    </source>
</evidence>
<dbReference type="SUPFAM" id="SSF53474">
    <property type="entry name" value="alpha/beta-Hydrolases"/>
    <property type="match status" value="1"/>
</dbReference>
<gene>
    <name evidence="1" type="ORF">B0T22DRAFT_484107</name>
</gene>
<evidence type="ECO:0000313" key="1">
    <source>
        <dbReference type="EMBL" id="KAK3684333.1"/>
    </source>
</evidence>
<proteinExistence type="predicted"/>
<protein>
    <recommendedName>
        <fullName evidence="3">Alpha/beta hydrolase fold-3 domain-containing protein</fullName>
    </recommendedName>
</protein>
<dbReference type="EMBL" id="JAULSO010000004">
    <property type="protein sequence ID" value="KAK3684333.1"/>
    <property type="molecule type" value="Genomic_DNA"/>
</dbReference>
<dbReference type="AlphaFoldDB" id="A0AAE0X431"/>
<dbReference type="Gene3D" id="3.40.50.1820">
    <property type="entry name" value="alpha/beta hydrolase"/>
    <property type="match status" value="1"/>
</dbReference>
<evidence type="ECO:0000313" key="2">
    <source>
        <dbReference type="Proteomes" id="UP001270362"/>
    </source>
</evidence>